<keyword evidence="5" id="KW-1185">Reference proteome</keyword>
<feature type="chain" id="PRO_5034014079" evidence="2">
    <location>
        <begin position="20"/>
        <end position="662"/>
    </location>
</feature>
<dbReference type="PANTHER" id="PTHR32440:SF0">
    <property type="entry name" value="PHOSPHATASE DCR2-RELATED"/>
    <property type="match status" value="1"/>
</dbReference>
<dbReference type="GO" id="GO:0004721">
    <property type="term" value="F:phosphoprotein phosphatase activity"/>
    <property type="evidence" value="ECO:0007669"/>
    <property type="project" value="TreeGrafter"/>
</dbReference>
<evidence type="ECO:0000256" key="1">
    <source>
        <dbReference type="SAM" id="MobiDB-lite"/>
    </source>
</evidence>
<dbReference type="GO" id="GO:0005737">
    <property type="term" value="C:cytoplasm"/>
    <property type="evidence" value="ECO:0007669"/>
    <property type="project" value="TreeGrafter"/>
</dbReference>
<feature type="signal peptide" evidence="2">
    <location>
        <begin position="1"/>
        <end position="19"/>
    </location>
</feature>
<dbReference type="EMBL" id="KV722386">
    <property type="protein sequence ID" value="OCH91392.1"/>
    <property type="molecule type" value="Genomic_DNA"/>
</dbReference>
<reference evidence="4 5" key="1">
    <citation type="submission" date="2016-07" db="EMBL/GenBank/DDBJ databases">
        <title>Draft genome of the white-rot fungus Obba rivulosa 3A-2.</title>
        <authorList>
            <consortium name="DOE Joint Genome Institute"/>
            <person name="Miettinen O."/>
            <person name="Riley R."/>
            <person name="Acob R."/>
            <person name="Barry K."/>
            <person name="Cullen D."/>
            <person name="De Vries R."/>
            <person name="Hainaut M."/>
            <person name="Hatakka A."/>
            <person name="Henrissat B."/>
            <person name="Hilden K."/>
            <person name="Kuo R."/>
            <person name="Labutti K."/>
            <person name="Lipzen A."/>
            <person name="Makela M.R."/>
            <person name="Sandor L."/>
            <person name="Spatafora J.W."/>
            <person name="Grigoriev I.V."/>
            <person name="Hibbett D.S."/>
        </authorList>
    </citation>
    <scope>NUCLEOTIDE SEQUENCE [LARGE SCALE GENOMIC DNA]</scope>
    <source>
        <strain evidence="4 5">3A-2</strain>
    </source>
</reference>
<accession>A0A8E2DLB7</accession>
<evidence type="ECO:0000256" key="2">
    <source>
        <dbReference type="SAM" id="SignalP"/>
    </source>
</evidence>
<organism evidence="4 5">
    <name type="scientific">Obba rivulosa</name>
    <dbReference type="NCBI Taxonomy" id="1052685"/>
    <lineage>
        <taxon>Eukaryota</taxon>
        <taxon>Fungi</taxon>
        <taxon>Dikarya</taxon>
        <taxon>Basidiomycota</taxon>
        <taxon>Agaricomycotina</taxon>
        <taxon>Agaricomycetes</taxon>
        <taxon>Polyporales</taxon>
        <taxon>Gelatoporiaceae</taxon>
        <taxon>Obba</taxon>
    </lineage>
</organism>
<dbReference type="OrthoDB" id="783096at2759"/>
<name>A0A8E2DLB7_9APHY</name>
<evidence type="ECO:0000313" key="5">
    <source>
        <dbReference type="Proteomes" id="UP000250043"/>
    </source>
</evidence>
<evidence type="ECO:0000313" key="4">
    <source>
        <dbReference type="EMBL" id="OCH91392.1"/>
    </source>
</evidence>
<keyword evidence="2" id="KW-0732">Signal</keyword>
<dbReference type="SUPFAM" id="SSF56300">
    <property type="entry name" value="Metallo-dependent phosphatases"/>
    <property type="match status" value="1"/>
</dbReference>
<dbReference type="AlphaFoldDB" id="A0A8E2DLB7"/>
<proteinExistence type="predicted"/>
<dbReference type="Pfam" id="PF00149">
    <property type="entry name" value="Metallophos"/>
    <property type="match status" value="1"/>
</dbReference>
<dbReference type="InterPro" id="IPR004843">
    <property type="entry name" value="Calcineurin-like_PHP"/>
</dbReference>
<dbReference type="InterPro" id="IPR029052">
    <property type="entry name" value="Metallo-depent_PP-like"/>
</dbReference>
<dbReference type="Proteomes" id="UP000250043">
    <property type="component" value="Unassembled WGS sequence"/>
</dbReference>
<feature type="domain" description="Calcineurin-like phosphoesterase" evidence="3">
    <location>
        <begin position="293"/>
        <end position="523"/>
    </location>
</feature>
<feature type="region of interest" description="Disordered" evidence="1">
    <location>
        <begin position="44"/>
        <end position="76"/>
    </location>
</feature>
<dbReference type="PANTHER" id="PTHR32440">
    <property type="entry name" value="PHOSPHATASE DCR2-RELATED-RELATED"/>
    <property type="match status" value="1"/>
</dbReference>
<gene>
    <name evidence="4" type="ORF">OBBRIDRAFT_792326</name>
</gene>
<dbReference type="CDD" id="cd07383">
    <property type="entry name" value="MPP_Dcr2"/>
    <property type="match status" value="1"/>
</dbReference>
<protein>
    <submittedName>
        <fullName evidence="4">Metallo-dependent phosphatase</fullName>
    </submittedName>
</protein>
<dbReference type="Gene3D" id="3.60.21.10">
    <property type="match status" value="1"/>
</dbReference>
<sequence>MILTPFCLSLLLVFLFLLAQPSPGPGALQRIGWQSWDIIGQGLGSGSAPSGSEAVSDDELAGGDLSEGGGPGRKPWWNVSTPTTALDGLDTASLPLDVWDPILPHDTGLSELAITQCYIDPEIFPSLADSICTPSTTKEEEASRGRWVRVERDLLGRETWDLGTMNIYYRRTRRHDIPLVTAITILPAPETPSPFSAAWQRVPQPMPGNRYLWYKAEKTLAQMSARERQEELITEVDVLYGSGQEWYGFERVHDSAVQGPKARGGEDVWLTVRRGVKPPPRAPPLHFSADGRFKIMQVADLHFSVAPGTCRDTPTPCNASDALTGTLLARMLDAERPDLVVFTGDQLNGQGSAWDARSVLAKFAQGAMQRGIPWAAVFGNHDDEDGESRAAQMRWMQALPYCVAQPGPSGLHGVGNYVLKVRSADASATHLLTLYLLDSGSYSRIIFDWFGLIPTEYDWIHQDQIEWFLEQSASIDPIERPFTPDGADDFGDLWKRQSADQLAPGARRLAKPNALMFFHIPLQEAYSKADTDPRTGLPLDVGLHDLEENGAAKKQDGFFHKGVLQALETDHRAGGGVPEVKAIANGHCHLTENCRRVQGVWMCFGGGGSYSGYGRPGFDRRVRVFDVSDYGETVRTWKRTEEDEVVDEMVLSGKGAPPMFTG</sequence>
<evidence type="ECO:0000259" key="3">
    <source>
        <dbReference type="Pfam" id="PF00149"/>
    </source>
</evidence>